<keyword evidence="3" id="KW-1185">Reference proteome</keyword>
<dbReference type="AlphaFoldDB" id="A0AAD7HBX7"/>
<organism evidence="2 3">
    <name type="scientific">Mycena metata</name>
    <dbReference type="NCBI Taxonomy" id="1033252"/>
    <lineage>
        <taxon>Eukaryota</taxon>
        <taxon>Fungi</taxon>
        <taxon>Dikarya</taxon>
        <taxon>Basidiomycota</taxon>
        <taxon>Agaricomycotina</taxon>
        <taxon>Agaricomycetes</taxon>
        <taxon>Agaricomycetidae</taxon>
        <taxon>Agaricales</taxon>
        <taxon>Marasmiineae</taxon>
        <taxon>Mycenaceae</taxon>
        <taxon>Mycena</taxon>
    </lineage>
</organism>
<accession>A0AAD7HBX7</accession>
<dbReference type="EMBL" id="JARKIB010000280">
    <property type="protein sequence ID" value="KAJ7717200.1"/>
    <property type="molecule type" value="Genomic_DNA"/>
</dbReference>
<name>A0AAD7HBX7_9AGAR</name>
<evidence type="ECO:0000313" key="2">
    <source>
        <dbReference type="EMBL" id="KAJ7717200.1"/>
    </source>
</evidence>
<dbReference type="Proteomes" id="UP001215598">
    <property type="component" value="Unassembled WGS sequence"/>
</dbReference>
<gene>
    <name evidence="2" type="ORF">B0H16DRAFT_1476223</name>
</gene>
<sequence length="265" mass="30503">MPHDFISVDNQHSAKIAEITPVTLATIAFTSPSSALTTGKDPMAQTQLDSFTGGKNSLQWAVPKINPWVRYWQIWCAWTARWRRSYVGGQWIHREWNIEAHTVNNCMMDVARRIADTIAFIEWSYVWESQTKGWKTGTFEAMFADLPKNHATFADFDTARCCALIVALHQDAYKTWNGRMTKVFDPLFHPPNLHLSNRETLGLVRAVDEGVTLFLRQLIKRRPSTPAQARVTKKREEVAAQALPDEEEEQRDNDEEEEEEDRGRL</sequence>
<proteinExistence type="predicted"/>
<feature type="region of interest" description="Disordered" evidence="1">
    <location>
        <begin position="224"/>
        <end position="265"/>
    </location>
</feature>
<feature type="compositionally biased region" description="Acidic residues" evidence="1">
    <location>
        <begin position="244"/>
        <end position="265"/>
    </location>
</feature>
<protein>
    <submittedName>
        <fullName evidence="2">Uncharacterized protein</fullName>
    </submittedName>
</protein>
<evidence type="ECO:0000313" key="3">
    <source>
        <dbReference type="Proteomes" id="UP001215598"/>
    </source>
</evidence>
<evidence type="ECO:0000256" key="1">
    <source>
        <dbReference type="SAM" id="MobiDB-lite"/>
    </source>
</evidence>
<comment type="caution">
    <text evidence="2">The sequence shown here is derived from an EMBL/GenBank/DDBJ whole genome shotgun (WGS) entry which is preliminary data.</text>
</comment>
<reference evidence="2" key="1">
    <citation type="submission" date="2023-03" db="EMBL/GenBank/DDBJ databases">
        <title>Massive genome expansion in bonnet fungi (Mycena s.s.) driven by repeated elements and novel gene families across ecological guilds.</title>
        <authorList>
            <consortium name="Lawrence Berkeley National Laboratory"/>
            <person name="Harder C.B."/>
            <person name="Miyauchi S."/>
            <person name="Viragh M."/>
            <person name="Kuo A."/>
            <person name="Thoen E."/>
            <person name="Andreopoulos B."/>
            <person name="Lu D."/>
            <person name="Skrede I."/>
            <person name="Drula E."/>
            <person name="Henrissat B."/>
            <person name="Morin E."/>
            <person name="Kohler A."/>
            <person name="Barry K."/>
            <person name="LaButti K."/>
            <person name="Morin E."/>
            <person name="Salamov A."/>
            <person name="Lipzen A."/>
            <person name="Mereny Z."/>
            <person name="Hegedus B."/>
            <person name="Baldrian P."/>
            <person name="Stursova M."/>
            <person name="Weitz H."/>
            <person name="Taylor A."/>
            <person name="Grigoriev I.V."/>
            <person name="Nagy L.G."/>
            <person name="Martin F."/>
            <person name="Kauserud H."/>
        </authorList>
    </citation>
    <scope>NUCLEOTIDE SEQUENCE</scope>
    <source>
        <strain evidence="2">CBHHK182m</strain>
    </source>
</reference>